<organism evidence="3 4">
    <name type="scientific">Rotaria magnacalcarata</name>
    <dbReference type="NCBI Taxonomy" id="392030"/>
    <lineage>
        <taxon>Eukaryota</taxon>
        <taxon>Metazoa</taxon>
        <taxon>Spiralia</taxon>
        <taxon>Gnathifera</taxon>
        <taxon>Rotifera</taxon>
        <taxon>Eurotatoria</taxon>
        <taxon>Bdelloidea</taxon>
        <taxon>Philodinida</taxon>
        <taxon>Philodinidae</taxon>
        <taxon>Rotaria</taxon>
    </lineage>
</organism>
<feature type="non-terminal residue" evidence="3">
    <location>
        <position position="307"/>
    </location>
</feature>
<keyword evidence="2" id="KW-0812">Transmembrane</keyword>
<accession>A0A8S2SAZ3</accession>
<dbReference type="AlphaFoldDB" id="A0A8S2SAZ3"/>
<gene>
    <name evidence="3" type="ORF">BYL167_LOCUS24130</name>
</gene>
<evidence type="ECO:0000256" key="2">
    <source>
        <dbReference type="SAM" id="Phobius"/>
    </source>
</evidence>
<evidence type="ECO:0000313" key="3">
    <source>
        <dbReference type="EMBL" id="CAF4214476.1"/>
    </source>
</evidence>
<evidence type="ECO:0000313" key="4">
    <source>
        <dbReference type="Proteomes" id="UP000681967"/>
    </source>
</evidence>
<proteinExistence type="predicted"/>
<feature type="transmembrane region" description="Helical" evidence="2">
    <location>
        <begin position="203"/>
        <end position="228"/>
    </location>
</feature>
<evidence type="ECO:0000256" key="1">
    <source>
        <dbReference type="SAM" id="MobiDB-lite"/>
    </source>
</evidence>
<feature type="compositionally biased region" description="Polar residues" evidence="1">
    <location>
        <begin position="256"/>
        <end position="282"/>
    </location>
</feature>
<keyword evidence="2" id="KW-1133">Transmembrane helix</keyword>
<protein>
    <submittedName>
        <fullName evidence="3">Uncharacterized protein</fullName>
    </submittedName>
</protein>
<name>A0A8S2SAZ3_9BILA</name>
<sequence length="307" mass="32370">WSAAVSLYGSLQHQSNGILIQNLSSTVIINPQSGTITATNLAISEVGAYIIKLDITTSNNQYSIPFTSNCIIVKENSTTLNAITSSPSSNITYQGDYDKFVTAGTLETLHCTIYNYLTVVKKLPLNTNIILAKGSVNVYYEMDTGASANRSQISSGCSELASDPNGINDLVLSNLTCAGTQYTVKSSSISSSSSSSSITASNAGLIAGVVVGVCAALALLAAATYSAYKYKKLPSSKVAGQFNELYEPLERPQLGNAATTNPSNIANSSSQQTRPLSGQSHFNDQRVHTPVQDGGIVTPKCELIDFP</sequence>
<reference evidence="3" key="1">
    <citation type="submission" date="2021-02" db="EMBL/GenBank/DDBJ databases">
        <authorList>
            <person name="Nowell W R."/>
        </authorList>
    </citation>
    <scope>NUCLEOTIDE SEQUENCE</scope>
</reference>
<feature type="region of interest" description="Disordered" evidence="1">
    <location>
        <begin position="254"/>
        <end position="294"/>
    </location>
</feature>
<dbReference type="Proteomes" id="UP000681967">
    <property type="component" value="Unassembled WGS sequence"/>
</dbReference>
<dbReference type="EMBL" id="CAJOBH010019757">
    <property type="protein sequence ID" value="CAF4214476.1"/>
    <property type="molecule type" value="Genomic_DNA"/>
</dbReference>
<comment type="caution">
    <text evidence="3">The sequence shown here is derived from an EMBL/GenBank/DDBJ whole genome shotgun (WGS) entry which is preliminary data.</text>
</comment>
<keyword evidence="2" id="KW-0472">Membrane</keyword>